<name>A0ACB9DNU6_ARCLA</name>
<dbReference type="Proteomes" id="UP001055879">
    <property type="component" value="Linkage Group LG03"/>
</dbReference>
<accession>A0ACB9DNU6</accession>
<reference evidence="2" key="1">
    <citation type="journal article" date="2022" name="Mol. Ecol. Resour.">
        <title>The genomes of chicory, endive, great burdock and yacon provide insights into Asteraceae palaeo-polyploidization history and plant inulin production.</title>
        <authorList>
            <person name="Fan W."/>
            <person name="Wang S."/>
            <person name="Wang H."/>
            <person name="Wang A."/>
            <person name="Jiang F."/>
            <person name="Liu H."/>
            <person name="Zhao H."/>
            <person name="Xu D."/>
            <person name="Zhang Y."/>
        </authorList>
    </citation>
    <scope>NUCLEOTIDE SEQUENCE [LARGE SCALE GENOMIC DNA]</scope>
    <source>
        <strain evidence="2">cv. Niubang</strain>
    </source>
</reference>
<reference evidence="1 2" key="2">
    <citation type="journal article" date="2022" name="Mol. Ecol. Resour.">
        <title>The genomes of chicory, endive, great burdock and yacon provide insights into Asteraceae paleo-polyploidization history and plant inulin production.</title>
        <authorList>
            <person name="Fan W."/>
            <person name="Wang S."/>
            <person name="Wang H."/>
            <person name="Wang A."/>
            <person name="Jiang F."/>
            <person name="Liu H."/>
            <person name="Zhao H."/>
            <person name="Xu D."/>
            <person name="Zhang Y."/>
        </authorList>
    </citation>
    <scope>NUCLEOTIDE SEQUENCE [LARGE SCALE GENOMIC DNA]</scope>
    <source>
        <strain evidence="2">cv. Niubang</strain>
    </source>
</reference>
<evidence type="ECO:0000313" key="2">
    <source>
        <dbReference type="Proteomes" id="UP001055879"/>
    </source>
</evidence>
<dbReference type="EMBL" id="CM042049">
    <property type="protein sequence ID" value="KAI3748373.1"/>
    <property type="molecule type" value="Genomic_DNA"/>
</dbReference>
<protein>
    <submittedName>
        <fullName evidence="1">Uncharacterized protein</fullName>
    </submittedName>
</protein>
<sequence>MVHSTINIQICDLGQINHPIIIHLSVTEIESFGLIDSMTTAPPNTTTVQIDDHPTKTIEPVPATTAEGVSSEKSPASSVEKKDGDSGETKLKPKDPVTETADNSNSNNSEDGASVNDTQRKIRRAERFGMPVQLSEEEKRNSRAERFGTAPGSQGSDATKKAEELKRKARAERFGITQSTPIEEDEKKKARLSRKQGHSGFREHRRMAMEKLNRRRPLLARQVERLEACTLSFAVRISNLLIPNNS</sequence>
<evidence type="ECO:0000313" key="1">
    <source>
        <dbReference type="EMBL" id="KAI3748373.1"/>
    </source>
</evidence>
<comment type="caution">
    <text evidence="1">The sequence shown here is derived from an EMBL/GenBank/DDBJ whole genome shotgun (WGS) entry which is preliminary data.</text>
</comment>
<keyword evidence="2" id="KW-1185">Reference proteome</keyword>
<organism evidence="1 2">
    <name type="scientific">Arctium lappa</name>
    <name type="common">Greater burdock</name>
    <name type="synonym">Lappa major</name>
    <dbReference type="NCBI Taxonomy" id="4217"/>
    <lineage>
        <taxon>Eukaryota</taxon>
        <taxon>Viridiplantae</taxon>
        <taxon>Streptophyta</taxon>
        <taxon>Embryophyta</taxon>
        <taxon>Tracheophyta</taxon>
        <taxon>Spermatophyta</taxon>
        <taxon>Magnoliopsida</taxon>
        <taxon>eudicotyledons</taxon>
        <taxon>Gunneridae</taxon>
        <taxon>Pentapetalae</taxon>
        <taxon>asterids</taxon>
        <taxon>campanulids</taxon>
        <taxon>Asterales</taxon>
        <taxon>Asteraceae</taxon>
        <taxon>Carduoideae</taxon>
        <taxon>Cardueae</taxon>
        <taxon>Arctiinae</taxon>
        <taxon>Arctium</taxon>
    </lineage>
</organism>
<proteinExistence type="predicted"/>
<gene>
    <name evidence="1" type="ORF">L6452_11399</name>
</gene>